<reference evidence="2 3" key="1">
    <citation type="journal article" date="2019" name="Sci. Rep.">
        <title>Orb-weaving spider Araneus ventricosus genome elucidates the spidroin gene catalogue.</title>
        <authorList>
            <person name="Kono N."/>
            <person name="Nakamura H."/>
            <person name="Ohtoshi R."/>
            <person name="Moran D.A.P."/>
            <person name="Shinohara A."/>
            <person name="Yoshida Y."/>
            <person name="Fujiwara M."/>
            <person name="Mori M."/>
            <person name="Tomita M."/>
            <person name="Arakawa K."/>
        </authorList>
    </citation>
    <scope>NUCLEOTIDE SEQUENCE [LARGE SCALE GENOMIC DNA]</scope>
</reference>
<evidence type="ECO:0000313" key="3">
    <source>
        <dbReference type="Proteomes" id="UP000499080"/>
    </source>
</evidence>
<dbReference type="AlphaFoldDB" id="A0A4Y2B9E3"/>
<protein>
    <submittedName>
        <fullName evidence="2">Uncharacterized protein</fullName>
    </submittedName>
</protein>
<evidence type="ECO:0000256" key="1">
    <source>
        <dbReference type="SAM" id="MobiDB-lite"/>
    </source>
</evidence>
<accession>A0A4Y2B9E3</accession>
<proteinExistence type="predicted"/>
<organism evidence="2 3">
    <name type="scientific">Araneus ventricosus</name>
    <name type="common">Orbweaver spider</name>
    <name type="synonym">Epeira ventricosa</name>
    <dbReference type="NCBI Taxonomy" id="182803"/>
    <lineage>
        <taxon>Eukaryota</taxon>
        <taxon>Metazoa</taxon>
        <taxon>Ecdysozoa</taxon>
        <taxon>Arthropoda</taxon>
        <taxon>Chelicerata</taxon>
        <taxon>Arachnida</taxon>
        <taxon>Araneae</taxon>
        <taxon>Araneomorphae</taxon>
        <taxon>Entelegynae</taxon>
        <taxon>Araneoidea</taxon>
        <taxon>Araneidae</taxon>
        <taxon>Araneus</taxon>
    </lineage>
</organism>
<gene>
    <name evidence="2" type="ORF">AVEN_133696_1</name>
</gene>
<dbReference type="Proteomes" id="UP000499080">
    <property type="component" value="Unassembled WGS sequence"/>
</dbReference>
<comment type="caution">
    <text evidence="2">The sequence shown here is derived from an EMBL/GenBank/DDBJ whole genome shotgun (WGS) entry which is preliminary data.</text>
</comment>
<sequence length="96" mass="10604">MTKTSPELASSTSLSPNFRATPVGGHLILEVKFGTKDTQTTLHQYDISLQNGYVTGRDSFNVNIHQAHIHVGSSVESWLRTWNSQIRNTIPPIVAT</sequence>
<evidence type="ECO:0000313" key="2">
    <source>
        <dbReference type="EMBL" id="GBL88029.1"/>
    </source>
</evidence>
<dbReference type="EMBL" id="BGPR01000057">
    <property type="protein sequence ID" value="GBL88029.1"/>
    <property type="molecule type" value="Genomic_DNA"/>
</dbReference>
<feature type="compositionally biased region" description="Polar residues" evidence="1">
    <location>
        <begin position="1"/>
        <end position="18"/>
    </location>
</feature>
<feature type="region of interest" description="Disordered" evidence="1">
    <location>
        <begin position="1"/>
        <end position="20"/>
    </location>
</feature>
<name>A0A4Y2B9E3_ARAVE</name>
<keyword evidence="3" id="KW-1185">Reference proteome</keyword>